<evidence type="ECO:0000256" key="8">
    <source>
        <dbReference type="ARBA" id="ARBA00022909"/>
    </source>
</evidence>
<dbReference type="GO" id="GO:0004156">
    <property type="term" value="F:dihydropteroate synthase activity"/>
    <property type="evidence" value="ECO:0007669"/>
    <property type="project" value="UniProtKB-EC"/>
</dbReference>
<evidence type="ECO:0000259" key="10">
    <source>
        <dbReference type="PROSITE" id="PS50972"/>
    </source>
</evidence>
<keyword evidence="6 9" id="KW-0479">Metal-binding</keyword>
<dbReference type="UniPathway" id="UPA00077">
    <property type="reaction ID" value="UER00156"/>
</dbReference>
<dbReference type="InterPro" id="IPR045031">
    <property type="entry name" value="DHP_synth-like"/>
</dbReference>
<dbReference type="GO" id="GO:0046654">
    <property type="term" value="P:tetrahydrofolate biosynthetic process"/>
    <property type="evidence" value="ECO:0007669"/>
    <property type="project" value="UniProtKB-UniPathway"/>
</dbReference>
<dbReference type="RefSeq" id="WP_303686864.1">
    <property type="nucleotide sequence ID" value="NZ_CAJXYO010000007.1"/>
</dbReference>
<evidence type="ECO:0000313" key="12">
    <source>
        <dbReference type="Proteomes" id="UP000196102"/>
    </source>
</evidence>
<dbReference type="GO" id="GO:0005829">
    <property type="term" value="C:cytosol"/>
    <property type="evidence" value="ECO:0007669"/>
    <property type="project" value="TreeGrafter"/>
</dbReference>
<dbReference type="AlphaFoldDB" id="A0A1Z8AWB8"/>
<comment type="function">
    <text evidence="9">Catalyzes the condensation of para-aminobenzoate (pABA) with 6-hydroxymethyl-7,8-dihydropterin diphosphate (DHPt-PP) to form 7,8-dihydropteroate (H2Pte), the immediate precursor of folate derivatives.</text>
</comment>
<dbReference type="CDD" id="cd00739">
    <property type="entry name" value="DHPS"/>
    <property type="match status" value="1"/>
</dbReference>
<dbReference type="PROSITE" id="PS50972">
    <property type="entry name" value="PTERIN_BINDING"/>
    <property type="match status" value="1"/>
</dbReference>
<accession>A0A1Z8AWB8</accession>
<dbReference type="InterPro" id="IPR006390">
    <property type="entry name" value="DHP_synth_dom"/>
</dbReference>
<keyword evidence="5 9" id="KW-0808">Transferase</keyword>
<proteinExistence type="inferred from homology"/>
<keyword evidence="8 9" id="KW-0289">Folate biosynthesis</keyword>
<gene>
    <name evidence="11" type="ORF">A9Q93_07850</name>
</gene>
<keyword evidence="7 9" id="KW-0460">Magnesium</keyword>
<evidence type="ECO:0000256" key="3">
    <source>
        <dbReference type="ARBA" id="ARBA00004763"/>
    </source>
</evidence>
<dbReference type="NCBIfam" id="TIGR01496">
    <property type="entry name" value="DHPS"/>
    <property type="match status" value="1"/>
</dbReference>
<comment type="catalytic activity">
    <reaction evidence="1">
        <text>(7,8-dihydropterin-6-yl)methyl diphosphate + 4-aminobenzoate = 7,8-dihydropteroate + diphosphate</text>
        <dbReference type="Rhea" id="RHEA:19949"/>
        <dbReference type="ChEBI" id="CHEBI:17836"/>
        <dbReference type="ChEBI" id="CHEBI:17839"/>
        <dbReference type="ChEBI" id="CHEBI:33019"/>
        <dbReference type="ChEBI" id="CHEBI:72950"/>
        <dbReference type="EC" id="2.5.1.15"/>
    </reaction>
</comment>
<evidence type="ECO:0000256" key="9">
    <source>
        <dbReference type="RuleBase" id="RU361205"/>
    </source>
</evidence>
<evidence type="ECO:0000256" key="1">
    <source>
        <dbReference type="ARBA" id="ARBA00000012"/>
    </source>
</evidence>
<dbReference type="Pfam" id="PF00809">
    <property type="entry name" value="Pterin_bind"/>
    <property type="match status" value="1"/>
</dbReference>
<dbReference type="GO" id="GO:0046656">
    <property type="term" value="P:folic acid biosynthetic process"/>
    <property type="evidence" value="ECO:0007669"/>
    <property type="project" value="UniProtKB-KW"/>
</dbReference>
<dbReference type="GO" id="GO:0046872">
    <property type="term" value="F:metal ion binding"/>
    <property type="evidence" value="ECO:0007669"/>
    <property type="project" value="UniProtKB-KW"/>
</dbReference>
<evidence type="ECO:0000256" key="7">
    <source>
        <dbReference type="ARBA" id="ARBA00022842"/>
    </source>
</evidence>
<evidence type="ECO:0000313" key="11">
    <source>
        <dbReference type="EMBL" id="OUS14508.1"/>
    </source>
</evidence>
<evidence type="ECO:0000256" key="2">
    <source>
        <dbReference type="ARBA" id="ARBA00001946"/>
    </source>
</evidence>
<dbReference type="SUPFAM" id="SSF51717">
    <property type="entry name" value="Dihydropteroate synthetase-like"/>
    <property type="match status" value="1"/>
</dbReference>
<organism evidence="11 12">
    <name type="scientific">Nonlabens dokdonensis</name>
    <dbReference type="NCBI Taxonomy" id="328515"/>
    <lineage>
        <taxon>Bacteria</taxon>
        <taxon>Pseudomonadati</taxon>
        <taxon>Bacteroidota</taxon>
        <taxon>Flavobacteriia</taxon>
        <taxon>Flavobacteriales</taxon>
        <taxon>Flavobacteriaceae</taxon>
        <taxon>Nonlabens</taxon>
    </lineage>
</organism>
<dbReference type="InterPro" id="IPR000489">
    <property type="entry name" value="Pterin-binding_dom"/>
</dbReference>
<sequence length="276" mass="30373">MSTINCAGTLIDLSTPHVMGIVNCTPDSFYDGGKLKNDTAILQQVEKMLDDGATFIDVGGYSSRPDGDDISVGEELSRVLPVLDLITARFNIKGLSCDSFRESVIKKALNHGATIVNDISAGQLSLYMLKTVGKAKVPYIMMHMRGTPQTMKSMTDYDDMIVEINYYFSERIATARSYGINDIIIDPGFGFAKTREQNFELLSNLNLLQAHNVPILAGVSRKSMIYKTLNTTAQQALNGTTALNMVSLMNGAKILRVHDVKEAMETIKLFNELTIN</sequence>
<dbReference type="InterPro" id="IPR011005">
    <property type="entry name" value="Dihydropteroate_synth-like_sf"/>
</dbReference>
<protein>
    <recommendedName>
        <fullName evidence="4 9">Dihydropteroate synthase</fullName>
        <shortName evidence="9">DHPS</shortName>
        <ecNumber evidence="4 9">2.5.1.15</ecNumber>
    </recommendedName>
    <alternativeName>
        <fullName evidence="9">Dihydropteroate pyrophosphorylase</fullName>
    </alternativeName>
</protein>
<evidence type="ECO:0000256" key="6">
    <source>
        <dbReference type="ARBA" id="ARBA00022723"/>
    </source>
</evidence>
<reference evidence="12" key="1">
    <citation type="journal article" date="2017" name="Proc. Natl. Acad. Sci. U.S.A.">
        <title>Simulation of Deepwater Horizon oil plume reveals substrate specialization within a complex community of hydrocarbon-degraders.</title>
        <authorList>
            <person name="Hu P."/>
            <person name="Dubinsky E.A."/>
            <person name="Probst A.J."/>
            <person name="Wang J."/>
            <person name="Sieber C.M.K."/>
            <person name="Tom L.M."/>
            <person name="Gardinali P."/>
            <person name="Banfield J.F."/>
            <person name="Atlas R.M."/>
            <person name="Andersen G.L."/>
        </authorList>
    </citation>
    <scope>NUCLEOTIDE SEQUENCE [LARGE SCALE GENOMIC DNA]</scope>
</reference>
<dbReference type="EMBL" id="MAAX01000119">
    <property type="protein sequence ID" value="OUS14508.1"/>
    <property type="molecule type" value="Genomic_DNA"/>
</dbReference>
<name>A0A1Z8AWB8_9FLAO</name>
<dbReference type="Proteomes" id="UP000196102">
    <property type="component" value="Unassembled WGS sequence"/>
</dbReference>
<dbReference type="PANTHER" id="PTHR20941:SF1">
    <property type="entry name" value="FOLIC ACID SYNTHESIS PROTEIN FOL1"/>
    <property type="match status" value="1"/>
</dbReference>
<comment type="cofactor">
    <cofactor evidence="2 9">
        <name>Mg(2+)</name>
        <dbReference type="ChEBI" id="CHEBI:18420"/>
    </cofactor>
</comment>
<comment type="caution">
    <text evidence="11">The sequence shown here is derived from an EMBL/GenBank/DDBJ whole genome shotgun (WGS) entry which is preliminary data.</text>
</comment>
<feature type="domain" description="Pterin-binding" evidence="10">
    <location>
        <begin position="16"/>
        <end position="268"/>
    </location>
</feature>
<comment type="pathway">
    <text evidence="3 9">Cofactor biosynthesis; tetrahydrofolate biosynthesis; 7,8-dihydrofolate from 2-amino-4-hydroxy-6-hydroxymethyl-7,8-dihydropteridine diphosphate and 4-aminobenzoate: step 1/2.</text>
</comment>
<dbReference type="EC" id="2.5.1.15" evidence="4 9"/>
<evidence type="ECO:0000256" key="5">
    <source>
        <dbReference type="ARBA" id="ARBA00022679"/>
    </source>
</evidence>
<dbReference type="PROSITE" id="PS00792">
    <property type="entry name" value="DHPS_1"/>
    <property type="match status" value="1"/>
</dbReference>
<dbReference type="Gene3D" id="3.20.20.20">
    <property type="entry name" value="Dihydropteroate synthase-like"/>
    <property type="match status" value="1"/>
</dbReference>
<comment type="similarity">
    <text evidence="9">Belongs to the DHPS family.</text>
</comment>
<dbReference type="PANTHER" id="PTHR20941">
    <property type="entry name" value="FOLATE SYNTHESIS PROTEINS"/>
    <property type="match status" value="1"/>
</dbReference>
<evidence type="ECO:0000256" key="4">
    <source>
        <dbReference type="ARBA" id="ARBA00012458"/>
    </source>
</evidence>